<proteinExistence type="inferred from homology"/>
<dbReference type="InterPro" id="IPR013149">
    <property type="entry name" value="ADH-like_C"/>
</dbReference>
<evidence type="ECO:0000259" key="6">
    <source>
        <dbReference type="SMART" id="SM00829"/>
    </source>
</evidence>
<comment type="similarity">
    <text evidence="5">Belongs to the zinc-containing alcohol dehydrogenase family.</text>
</comment>
<keyword evidence="8" id="KW-1185">Reference proteome</keyword>
<evidence type="ECO:0000256" key="5">
    <source>
        <dbReference type="RuleBase" id="RU361277"/>
    </source>
</evidence>
<dbReference type="InterPro" id="IPR011032">
    <property type="entry name" value="GroES-like_sf"/>
</dbReference>
<keyword evidence="3 5" id="KW-0862">Zinc</keyword>
<organism evidence="7 8">
    <name type="scientific">Azoarcus indigens</name>
    <dbReference type="NCBI Taxonomy" id="29545"/>
    <lineage>
        <taxon>Bacteria</taxon>
        <taxon>Pseudomonadati</taxon>
        <taxon>Pseudomonadota</taxon>
        <taxon>Betaproteobacteria</taxon>
        <taxon>Rhodocyclales</taxon>
        <taxon>Zoogloeaceae</taxon>
        <taxon>Azoarcus</taxon>
    </lineage>
</organism>
<dbReference type="InterPro" id="IPR036291">
    <property type="entry name" value="NAD(P)-bd_dom_sf"/>
</dbReference>
<dbReference type="PANTHER" id="PTHR42813:SF7">
    <property type="entry name" value="ALCOHOL DEHYDROGENASE (ZN-DEPENDENT)-RELATED"/>
    <property type="match status" value="1"/>
</dbReference>
<reference evidence="7 8" key="1">
    <citation type="submission" date="2019-03" db="EMBL/GenBank/DDBJ databases">
        <title>Genomic Encyclopedia of Type Strains, Phase IV (KMG-IV): sequencing the most valuable type-strain genomes for metagenomic binning, comparative biology and taxonomic classification.</title>
        <authorList>
            <person name="Goeker M."/>
        </authorList>
    </citation>
    <scope>NUCLEOTIDE SEQUENCE [LARGE SCALE GENOMIC DNA]</scope>
    <source>
        <strain evidence="7 8">DSM 12121</strain>
    </source>
</reference>
<comment type="caution">
    <text evidence="7">The sequence shown here is derived from an EMBL/GenBank/DDBJ whole genome shotgun (WGS) entry which is preliminary data.</text>
</comment>
<dbReference type="Proteomes" id="UP000295129">
    <property type="component" value="Unassembled WGS sequence"/>
</dbReference>
<dbReference type="EMBL" id="SNVV01000001">
    <property type="protein sequence ID" value="TDN56806.1"/>
    <property type="molecule type" value="Genomic_DNA"/>
</dbReference>
<dbReference type="InterPro" id="IPR020843">
    <property type="entry name" value="ER"/>
</dbReference>
<dbReference type="InterPro" id="IPR013154">
    <property type="entry name" value="ADH-like_N"/>
</dbReference>
<evidence type="ECO:0000313" key="8">
    <source>
        <dbReference type="Proteomes" id="UP000295129"/>
    </source>
</evidence>
<dbReference type="GO" id="GO:0008270">
    <property type="term" value="F:zinc ion binding"/>
    <property type="evidence" value="ECO:0007669"/>
    <property type="project" value="InterPro"/>
</dbReference>
<dbReference type="SUPFAM" id="SSF50129">
    <property type="entry name" value="GroES-like"/>
    <property type="match status" value="1"/>
</dbReference>
<gene>
    <name evidence="7" type="ORF">C7389_101185</name>
</gene>
<dbReference type="AlphaFoldDB" id="A0A4R6EEW8"/>
<dbReference type="SUPFAM" id="SSF51735">
    <property type="entry name" value="NAD(P)-binding Rossmann-fold domains"/>
    <property type="match status" value="1"/>
</dbReference>
<dbReference type="PANTHER" id="PTHR42813">
    <property type="entry name" value="ZINC-TYPE ALCOHOL DEHYDROGENASE-LIKE"/>
    <property type="match status" value="1"/>
</dbReference>
<dbReference type="Gene3D" id="3.90.180.10">
    <property type="entry name" value="Medium-chain alcohol dehydrogenases, catalytic domain"/>
    <property type="match status" value="1"/>
</dbReference>
<sequence>MKAVVFHAVGDIRLEDVADPVIEQDTDAIVRLTTSAICGTDLHFIRGTMEGLQPGTILGHEGTGVVEEIGPGVRNLKAGDRVVIPSTIACGFCAYCRAGYYAQCDNANPNGKQAGTSFYGGPQQTGPFQGLQAEKARIPYASVNLVKIPDAVSDEQALMLSDIFPTGYFGADMAGIKPGHTVAVFGCGPVGQFVIASARLMHAGRIFAVDAVPDRLEMARAQGAEVVDFDAEDPVATLLALTGGIGVDCAIDAVGVDAVHAHHGPAAADPAIPEQEALAPRLAPHARPDDGNWQPGDAPAQALDWAVRALAKAGTLSIIGVYPPTDKVFPIGAAMNKNLTVRMGNCNHRKYIPELLELVRAGVIDPEAILTRREPLTSATEAYAAFDKRKPGWMKVKLQPDT</sequence>
<dbReference type="Pfam" id="PF08240">
    <property type="entry name" value="ADH_N"/>
    <property type="match status" value="1"/>
</dbReference>
<evidence type="ECO:0000256" key="1">
    <source>
        <dbReference type="ARBA" id="ARBA00001947"/>
    </source>
</evidence>
<dbReference type="Gene3D" id="3.40.50.720">
    <property type="entry name" value="NAD(P)-binding Rossmann-like Domain"/>
    <property type="match status" value="1"/>
</dbReference>
<evidence type="ECO:0000256" key="2">
    <source>
        <dbReference type="ARBA" id="ARBA00022723"/>
    </source>
</evidence>
<dbReference type="PROSITE" id="PS00059">
    <property type="entry name" value="ADH_ZINC"/>
    <property type="match status" value="1"/>
</dbReference>
<evidence type="ECO:0000313" key="7">
    <source>
        <dbReference type="EMBL" id="TDN56806.1"/>
    </source>
</evidence>
<dbReference type="GO" id="GO:0016616">
    <property type="term" value="F:oxidoreductase activity, acting on the CH-OH group of donors, NAD or NADP as acceptor"/>
    <property type="evidence" value="ECO:0007669"/>
    <property type="project" value="UniProtKB-ARBA"/>
</dbReference>
<dbReference type="RefSeq" id="WP_133587442.1">
    <property type="nucleotide sequence ID" value="NZ_SNVV01000001.1"/>
</dbReference>
<accession>A0A4R6EEW8</accession>
<comment type="cofactor">
    <cofactor evidence="1 5">
        <name>Zn(2+)</name>
        <dbReference type="ChEBI" id="CHEBI:29105"/>
    </cofactor>
</comment>
<protein>
    <submittedName>
        <fullName evidence="7">Threonine dehydrogenase-like Zn-dependent dehydrogenase</fullName>
    </submittedName>
</protein>
<evidence type="ECO:0000256" key="4">
    <source>
        <dbReference type="ARBA" id="ARBA00023002"/>
    </source>
</evidence>
<dbReference type="OrthoDB" id="9773078at2"/>
<keyword evidence="2 5" id="KW-0479">Metal-binding</keyword>
<dbReference type="SMART" id="SM00829">
    <property type="entry name" value="PKS_ER"/>
    <property type="match status" value="1"/>
</dbReference>
<dbReference type="InterPro" id="IPR002328">
    <property type="entry name" value="ADH_Zn_CS"/>
</dbReference>
<evidence type="ECO:0000256" key="3">
    <source>
        <dbReference type="ARBA" id="ARBA00022833"/>
    </source>
</evidence>
<feature type="domain" description="Enoyl reductase (ER)" evidence="6">
    <location>
        <begin position="7"/>
        <end position="364"/>
    </location>
</feature>
<keyword evidence="4" id="KW-0560">Oxidoreductase</keyword>
<dbReference type="Pfam" id="PF00107">
    <property type="entry name" value="ADH_zinc_N"/>
    <property type="match status" value="1"/>
</dbReference>
<dbReference type="CDD" id="cd08283">
    <property type="entry name" value="FDH_like_1"/>
    <property type="match status" value="1"/>
</dbReference>
<name>A0A4R6EEW8_9RHOO</name>